<evidence type="ECO:0000256" key="16">
    <source>
        <dbReference type="ARBA" id="ARBA00049551"/>
    </source>
</evidence>
<feature type="transmembrane region" description="Helical" evidence="17">
    <location>
        <begin position="238"/>
        <end position="256"/>
    </location>
</feature>
<evidence type="ECO:0000256" key="2">
    <source>
        <dbReference type="ARBA" id="ARBA00007012"/>
    </source>
</evidence>
<feature type="transmembrane region" description="Helical" evidence="17">
    <location>
        <begin position="152"/>
        <end position="169"/>
    </location>
</feature>
<dbReference type="InterPro" id="IPR003917">
    <property type="entry name" value="NADH_UbQ_OxRdtase_chain2"/>
</dbReference>
<dbReference type="PANTHER" id="PTHR46552">
    <property type="entry name" value="NADH-UBIQUINONE OXIDOREDUCTASE CHAIN 2"/>
    <property type="match status" value="1"/>
</dbReference>
<keyword evidence="9 17" id="KW-1278">Translocase</keyword>
<feature type="domain" description="NADH:quinone oxidoreductase/Mrp antiporter transmembrane" evidence="18">
    <location>
        <begin position="23"/>
        <end position="280"/>
    </location>
</feature>
<evidence type="ECO:0000256" key="11">
    <source>
        <dbReference type="ARBA" id="ARBA00022989"/>
    </source>
</evidence>
<keyword evidence="6 17" id="KW-0679">Respiratory chain</keyword>
<keyword evidence="12 17" id="KW-0520">NAD</keyword>
<evidence type="ECO:0000256" key="12">
    <source>
        <dbReference type="ARBA" id="ARBA00023027"/>
    </source>
</evidence>
<dbReference type="EMBL" id="MT185594">
    <property type="protein sequence ID" value="QOW38120.1"/>
    <property type="molecule type" value="Genomic_DNA"/>
</dbReference>
<evidence type="ECO:0000256" key="8">
    <source>
        <dbReference type="ARBA" id="ARBA00022792"/>
    </source>
</evidence>
<dbReference type="EC" id="7.1.1.2" evidence="3 17"/>
<name>A0A7S6VGY2_9TELE</name>
<feature type="transmembrane region" description="Helical" evidence="17">
    <location>
        <begin position="176"/>
        <end position="193"/>
    </location>
</feature>
<evidence type="ECO:0000259" key="19">
    <source>
        <dbReference type="Pfam" id="PF06444"/>
    </source>
</evidence>
<evidence type="ECO:0000256" key="13">
    <source>
        <dbReference type="ARBA" id="ARBA00023075"/>
    </source>
</evidence>
<evidence type="ECO:0000256" key="15">
    <source>
        <dbReference type="ARBA" id="ARBA00023136"/>
    </source>
</evidence>
<keyword evidence="14 17" id="KW-0496">Mitochondrion</keyword>
<feature type="transmembrane region" description="Helical" evidence="17">
    <location>
        <begin position="60"/>
        <end position="81"/>
    </location>
</feature>
<dbReference type="AlphaFoldDB" id="A0A7S6VGY2"/>
<evidence type="ECO:0000256" key="5">
    <source>
        <dbReference type="ARBA" id="ARBA00022448"/>
    </source>
</evidence>
<dbReference type="PRINTS" id="PR01436">
    <property type="entry name" value="NADHDHGNASE2"/>
</dbReference>
<dbReference type="InterPro" id="IPR050175">
    <property type="entry name" value="Complex_I_Subunit_2"/>
</dbReference>
<feature type="domain" description="NADH dehydrogenase subunit 2 C-terminal" evidence="19">
    <location>
        <begin position="289"/>
        <end position="341"/>
    </location>
</feature>
<organism evidence="20">
    <name type="scientific">Aphyocharax rathbuni</name>
    <dbReference type="NCBI Taxonomy" id="1180188"/>
    <lineage>
        <taxon>Eukaryota</taxon>
        <taxon>Metazoa</taxon>
        <taxon>Chordata</taxon>
        <taxon>Craniata</taxon>
        <taxon>Vertebrata</taxon>
        <taxon>Euteleostomi</taxon>
        <taxon>Actinopterygii</taxon>
        <taxon>Neopterygii</taxon>
        <taxon>Teleostei</taxon>
        <taxon>Ostariophysi</taxon>
        <taxon>Characiformes</taxon>
        <taxon>Characoidei</taxon>
        <taxon>Characidae</taxon>
        <taxon>Aphyocharax</taxon>
    </lineage>
</organism>
<evidence type="ECO:0000256" key="10">
    <source>
        <dbReference type="ARBA" id="ARBA00022982"/>
    </source>
</evidence>
<comment type="similarity">
    <text evidence="2 17">Belongs to the complex I subunit 2 family.</text>
</comment>
<comment type="subcellular location">
    <subcellularLocation>
        <location evidence="1 17">Mitochondrion inner membrane</location>
        <topology evidence="1 17">Multi-pass membrane protein</topology>
    </subcellularLocation>
</comment>
<evidence type="ECO:0000256" key="6">
    <source>
        <dbReference type="ARBA" id="ARBA00022660"/>
    </source>
</evidence>
<dbReference type="Pfam" id="PF00361">
    <property type="entry name" value="Proton_antipo_M"/>
    <property type="match status" value="1"/>
</dbReference>
<accession>A0A7S6VGY2</accession>
<keyword evidence="10 17" id="KW-0249">Electron transport</keyword>
<keyword evidence="11 17" id="KW-1133">Transmembrane helix</keyword>
<dbReference type="GO" id="GO:0006120">
    <property type="term" value="P:mitochondrial electron transport, NADH to ubiquinone"/>
    <property type="evidence" value="ECO:0007669"/>
    <property type="project" value="InterPro"/>
</dbReference>
<protein>
    <recommendedName>
        <fullName evidence="4 17">NADH-ubiquinone oxidoreductase chain 2</fullName>
        <ecNumber evidence="3 17">7.1.1.2</ecNumber>
    </recommendedName>
</protein>
<dbReference type="InterPro" id="IPR010933">
    <property type="entry name" value="NADH_DH_su2_C"/>
</dbReference>
<dbReference type="InterPro" id="IPR001750">
    <property type="entry name" value="ND/Mrp_TM"/>
</dbReference>
<keyword evidence="15 17" id="KW-0472">Membrane</keyword>
<proteinExistence type="inferred from homology"/>
<feature type="transmembrane region" description="Helical" evidence="17">
    <location>
        <begin position="199"/>
        <end position="218"/>
    </location>
</feature>
<evidence type="ECO:0000256" key="3">
    <source>
        <dbReference type="ARBA" id="ARBA00012944"/>
    </source>
</evidence>
<dbReference type="GO" id="GO:0005743">
    <property type="term" value="C:mitochondrial inner membrane"/>
    <property type="evidence" value="ECO:0007669"/>
    <property type="project" value="UniProtKB-SubCell"/>
</dbReference>
<comment type="function">
    <text evidence="17">Core subunit of the mitochondrial membrane respiratory chain NADH dehydrogenase (Complex I) which catalyzes electron transfer from NADH through the respiratory chain, using ubiquinone as an electron acceptor. Essential for the catalytic activity and assembly of complex I.</text>
</comment>
<feature type="transmembrane region" description="Helical" evidence="17">
    <location>
        <begin position="276"/>
        <end position="293"/>
    </location>
</feature>
<evidence type="ECO:0000256" key="7">
    <source>
        <dbReference type="ARBA" id="ARBA00022692"/>
    </source>
</evidence>
<comment type="catalytic activity">
    <reaction evidence="16 17">
        <text>a ubiquinone + NADH + 5 H(+)(in) = a ubiquinol + NAD(+) + 4 H(+)(out)</text>
        <dbReference type="Rhea" id="RHEA:29091"/>
        <dbReference type="Rhea" id="RHEA-COMP:9565"/>
        <dbReference type="Rhea" id="RHEA-COMP:9566"/>
        <dbReference type="ChEBI" id="CHEBI:15378"/>
        <dbReference type="ChEBI" id="CHEBI:16389"/>
        <dbReference type="ChEBI" id="CHEBI:17976"/>
        <dbReference type="ChEBI" id="CHEBI:57540"/>
        <dbReference type="ChEBI" id="CHEBI:57945"/>
        <dbReference type="EC" id="7.1.1.2"/>
    </reaction>
</comment>
<feature type="transmembrane region" description="Helical" evidence="17">
    <location>
        <begin position="322"/>
        <end position="345"/>
    </location>
</feature>
<keyword evidence="13 17" id="KW-0830">Ubiquinone</keyword>
<sequence length="347" mass="38096">MTPFIKIFFISNVLLGTTMTFMAHHWLLAWAGLEMNSLAMIPIIIKDQHPRSVEAAVKYFIMQASGGLILLFAVTVNSFVYNWTISPINYAPATIVMVLAIALKLGMAPFHMWFPEVLQGVNLNTCLILCTWQKLAPFALAVQAAESLMPELLMALGLLSTLVGGWGGLNHLQVRKLLAFSSIAHLGWMFIIIQFSPRLATLAMVTYIIMTAAVFIAYKQVLSTTISSLALNWTKSPLLVAIITLTIASLGGLPPLTGFAPKVMILAELAENGYPVVGLMAALSAQLSLFFYLRLGHAMSLMLWPNLFHSSILWHLKNKARFALPALTSATLMFLPLLPGLILLFPE</sequence>
<gene>
    <name evidence="20" type="primary">ND2</name>
</gene>
<dbReference type="Pfam" id="PF06444">
    <property type="entry name" value="NADH_dehy_S2_C"/>
    <property type="match status" value="1"/>
</dbReference>
<keyword evidence="8 17" id="KW-0999">Mitochondrion inner membrane</keyword>
<evidence type="ECO:0000256" key="14">
    <source>
        <dbReference type="ARBA" id="ARBA00023128"/>
    </source>
</evidence>
<dbReference type="PANTHER" id="PTHR46552:SF1">
    <property type="entry name" value="NADH-UBIQUINONE OXIDOREDUCTASE CHAIN 2"/>
    <property type="match status" value="1"/>
</dbReference>
<evidence type="ECO:0000313" key="20">
    <source>
        <dbReference type="EMBL" id="QOW38120.1"/>
    </source>
</evidence>
<keyword evidence="5" id="KW-0813">Transport</keyword>
<evidence type="ECO:0000256" key="1">
    <source>
        <dbReference type="ARBA" id="ARBA00004448"/>
    </source>
</evidence>
<geneLocation type="mitochondrion" evidence="20"/>
<keyword evidence="7 17" id="KW-0812">Transmembrane</keyword>
<evidence type="ECO:0000256" key="9">
    <source>
        <dbReference type="ARBA" id="ARBA00022967"/>
    </source>
</evidence>
<evidence type="ECO:0000256" key="4">
    <source>
        <dbReference type="ARBA" id="ARBA00021008"/>
    </source>
</evidence>
<evidence type="ECO:0000259" key="18">
    <source>
        <dbReference type="Pfam" id="PF00361"/>
    </source>
</evidence>
<feature type="transmembrane region" description="Helical" evidence="17">
    <location>
        <begin position="93"/>
        <end position="114"/>
    </location>
</feature>
<reference evidence="20" key="1">
    <citation type="journal article" date="2020" name="Gene">
        <title>Mitochondrial genomes of four American characins and phylogenetic relationships within the family Characidae (Teleostei: Characiformes).</title>
        <authorList>
            <person name="Liu H."/>
            <person name="Sun C."/>
            <person name="Zhu Y."/>
            <person name="Li Y."/>
            <person name="Wei Y."/>
            <person name="Ruan H."/>
        </authorList>
    </citation>
    <scope>NUCLEOTIDE SEQUENCE</scope>
</reference>
<evidence type="ECO:0000256" key="17">
    <source>
        <dbReference type="RuleBase" id="RU003403"/>
    </source>
</evidence>
<feature type="transmembrane region" description="Helical" evidence="17">
    <location>
        <begin position="7"/>
        <end position="28"/>
    </location>
</feature>
<dbReference type="GO" id="GO:0008137">
    <property type="term" value="F:NADH dehydrogenase (ubiquinone) activity"/>
    <property type="evidence" value="ECO:0007669"/>
    <property type="project" value="UniProtKB-EC"/>
</dbReference>